<accession>A0A9P4MXB5</accession>
<dbReference type="OrthoDB" id="62952at2759"/>
<keyword evidence="2" id="KW-1185">Reference proteome</keyword>
<evidence type="ECO:0000313" key="2">
    <source>
        <dbReference type="Proteomes" id="UP000800093"/>
    </source>
</evidence>
<organism evidence="1 2">
    <name type="scientific">Lojkania enalia</name>
    <dbReference type="NCBI Taxonomy" id="147567"/>
    <lineage>
        <taxon>Eukaryota</taxon>
        <taxon>Fungi</taxon>
        <taxon>Dikarya</taxon>
        <taxon>Ascomycota</taxon>
        <taxon>Pezizomycotina</taxon>
        <taxon>Dothideomycetes</taxon>
        <taxon>Pleosporomycetidae</taxon>
        <taxon>Pleosporales</taxon>
        <taxon>Pleosporales incertae sedis</taxon>
        <taxon>Lojkania</taxon>
    </lineage>
</organism>
<evidence type="ECO:0008006" key="3">
    <source>
        <dbReference type="Google" id="ProtNLM"/>
    </source>
</evidence>
<proteinExistence type="predicted"/>
<name>A0A9P4MXB5_9PLEO</name>
<reference evidence="2" key="1">
    <citation type="journal article" date="2020" name="Stud. Mycol.">
        <title>101 Dothideomycetes genomes: A test case for predicting lifestyles and emergence of pathogens.</title>
        <authorList>
            <person name="Haridas S."/>
            <person name="Albert R."/>
            <person name="Binder M."/>
            <person name="Bloem J."/>
            <person name="LaButti K."/>
            <person name="Salamov A."/>
            <person name="Andreopoulos B."/>
            <person name="Baker S."/>
            <person name="Barry K."/>
            <person name="Bills G."/>
            <person name="Bluhm B."/>
            <person name="Cannon C."/>
            <person name="Castanera R."/>
            <person name="Culley D."/>
            <person name="Daum C."/>
            <person name="Ezra D."/>
            <person name="Gonzalez J."/>
            <person name="Henrissat B."/>
            <person name="Kuo A."/>
            <person name="Liang C."/>
            <person name="Lipzen A."/>
            <person name="Lutzoni F."/>
            <person name="Magnuson J."/>
            <person name="Mondo S."/>
            <person name="Nolan M."/>
            <person name="Ohm R."/>
            <person name="Pangilinan J."/>
            <person name="Park H.-J."/>
            <person name="Ramirez L."/>
            <person name="Alfaro M."/>
            <person name="Sun H."/>
            <person name="Tritt A."/>
            <person name="Yoshinaga Y."/>
            <person name="Zwiers L.-H."/>
            <person name="Turgeon B."/>
            <person name="Goodwin S."/>
            <person name="Spatafora J."/>
            <person name="Crous P."/>
            <person name="Grigoriev I."/>
        </authorList>
    </citation>
    <scope>NUCLEOTIDE SEQUENCE [LARGE SCALE GENOMIC DNA]</scope>
    <source>
        <strain evidence="2">CBS 304.66</strain>
    </source>
</reference>
<evidence type="ECO:0000313" key="1">
    <source>
        <dbReference type="EMBL" id="KAF2258057.1"/>
    </source>
</evidence>
<sequence length="171" mass="20207">MDMQQTLRRSKSNHTRGQQWYCGDHDLLQPKRQSKLLELPGEIRNEIYMYAFPLFLGLLPQYEFEGSSIGLLAVNKQVHKDVISLMYGTKPLRLKYEEDDLSIDEYSYHWDGQDHYVGRYLGWCWNLSVLLQFLGRKTFQHVNDIKIYVDIEDSEDAERSILLDFVHALCN</sequence>
<comment type="caution">
    <text evidence="1">The sequence shown here is derived from an EMBL/GenBank/DDBJ whole genome shotgun (WGS) entry which is preliminary data.</text>
</comment>
<dbReference type="EMBL" id="ML986789">
    <property type="protein sequence ID" value="KAF2258057.1"/>
    <property type="molecule type" value="Genomic_DNA"/>
</dbReference>
<gene>
    <name evidence="1" type="ORF">CC78DRAFT_549437</name>
</gene>
<dbReference type="Proteomes" id="UP000800093">
    <property type="component" value="Unassembled WGS sequence"/>
</dbReference>
<dbReference type="AlphaFoldDB" id="A0A9P4MXB5"/>
<protein>
    <recommendedName>
        <fullName evidence="3">F-box domain-containing protein</fullName>
    </recommendedName>
</protein>